<reference evidence="2" key="1">
    <citation type="submission" date="2017-02" db="UniProtKB">
        <authorList>
            <consortium name="WormBaseParasite"/>
        </authorList>
    </citation>
    <scope>IDENTIFICATION</scope>
</reference>
<dbReference type="WBParaSite" id="ALUE_0001270001-mRNA-1">
    <property type="protein sequence ID" value="ALUE_0001270001-mRNA-1"/>
    <property type="gene ID" value="ALUE_0001270001"/>
</dbReference>
<evidence type="ECO:0000313" key="1">
    <source>
        <dbReference type="Proteomes" id="UP000036681"/>
    </source>
</evidence>
<protein>
    <submittedName>
        <fullName evidence="2">Ovule protein</fullName>
    </submittedName>
</protein>
<accession>A0A0M3I6K4</accession>
<dbReference type="AlphaFoldDB" id="A0A0M3I6K4"/>
<dbReference type="Proteomes" id="UP000036681">
    <property type="component" value="Unplaced"/>
</dbReference>
<keyword evidence="1" id="KW-1185">Reference proteome</keyword>
<organism evidence="1 2">
    <name type="scientific">Ascaris lumbricoides</name>
    <name type="common">Giant roundworm</name>
    <dbReference type="NCBI Taxonomy" id="6252"/>
    <lineage>
        <taxon>Eukaryota</taxon>
        <taxon>Metazoa</taxon>
        <taxon>Ecdysozoa</taxon>
        <taxon>Nematoda</taxon>
        <taxon>Chromadorea</taxon>
        <taxon>Rhabditida</taxon>
        <taxon>Spirurina</taxon>
        <taxon>Ascaridomorpha</taxon>
        <taxon>Ascaridoidea</taxon>
        <taxon>Ascarididae</taxon>
        <taxon>Ascaris</taxon>
    </lineage>
</organism>
<proteinExistence type="predicted"/>
<evidence type="ECO:0000313" key="2">
    <source>
        <dbReference type="WBParaSite" id="ALUE_0001270001-mRNA-1"/>
    </source>
</evidence>
<sequence length="64" mass="7785">MSEQSRVLYSKQHRRFPLVKRGTKKDIQNREITSRSMQFKFTTTMDAEICVMKKEGKQRRHKRL</sequence>
<name>A0A0M3I6K4_ASCLU</name>